<protein>
    <submittedName>
        <fullName evidence="1">Uncharacterized protein</fullName>
    </submittedName>
</protein>
<name>A0ACD5YXF7_AVESA</name>
<dbReference type="EnsemblPlants" id="AVESA.00010b.r2.6AG1054980.1">
    <property type="protein sequence ID" value="AVESA.00010b.r2.6AG1054980.1.CDS"/>
    <property type="gene ID" value="AVESA.00010b.r2.6AG1054980"/>
</dbReference>
<sequence length="695" mass="78319">MGCTVSKNGGQANPYGPPRRRRRRRALVPEPEPPARPLPVSASSLRNSAAAAAAARLLEKKHQAEAAAAAAASRSFRLRSLRNSLEGELLAAGWPRWLTSVAADAIQGWIPLSADSFEKLDKVGQGAYSSVFKARQCATGKMFALKKVRFDNLVRESVAFMAREIQILRRLDHPNVMKLEGVITSRLSCTLYLVFEYMEHDLAGLSSSPYIRFNEAQVKCYMNQLLSGLEHCHSRGILHRDIKGANLLVNNAGVLKIADFGLANKFDPTGHIPLTSRVVTLWYRSPELLLGSTHYDQAVDLWSAGCVFAELLLGRPILQGRTEVEQLHKIYKLCGSPADGFWKKLRLHNATVYRPYPYLSTLRDVFRGLPEHAMSLLETLMSVEPYNRGTASHALASEYFKTKPYACDPLSFPEYAPNKEIDAKLREETHRRKASRGHVPEASEKSSRLSRAAREQSAVNKQRDYTEVSKTKENVTKEGVRHDRTKLNGDAKQFADTQQVSTAQDKERARHVKNDSLEQIPFSGPLVVSSSSGFAWAKKPDGHSFSRSRHRSGSRGEFTAELDRHNKPQLKENVGLKEQPNRDEKMARVNSSVGELHDVEKCAVLKKWSQLDRPDSFDTSNAYHSQNFSNAIYLGDALSYKISIKDDHEHGERVEYSGPIMSQSHKFDELLEKRERHIRQAVRKSWFGRGRKQHW</sequence>
<dbReference type="Proteomes" id="UP001732700">
    <property type="component" value="Chromosome 6A"/>
</dbReference>
<keyword evidence="2" id="KW-1185">Reference proteome</keyword>
<evidence type="ECO:0000313" key="2">
    <source>
        <dbReference type="Proteomes" id="UP001732700"/>
    </source>
</evidence>
<evidence type="ECO:0000313" key="1">
    <source>
        <dbReference type="EnsemblPlants" id="AVESA.00010b.r2.6AG1054980.1.CDS"/>
    </source>
</evidence>
<organism evidence="1 2">
    <name type="scientific">Avena sativa</name>
    <name type="common">Oat</name>
    <dbReference type="NCBI Taxonomy" id="4498"/>
    <lineage>
        <taxon>Eukaryota</taxon>
        <taxon>Viridiplantae</taxon>
        <taxon>Streptophyta</taxon>
        <taxon>Embryophyta</taxon>
        <taxon>Tracheophyta</taxon>
        <taxon>Spermatophyta</taxon>
        <taxon>Magnoliopsida</taxon>
        <taxon>Liliopsida</taxon>
        <taxon>Poales</taxon>
        <taxon>Poaceae</taxon>
        <taxon>BOP clade</taxon>
        <taxon>Pooideae</taxon>
        <taxon>Poodae</taxon>
        <taxon>Poeae</taxon>
        <taxon>Poeae Chloroplast Group 1 (Aveneae type)</taxon>
        <taxon>Aveninae</taxon>
        <taxon>Avena</taxon>
    </lineage>
</organism>
<reference evidence="1" key="1">
    <citation type="submission" date="2021-05" db="EMBL/GenBank/DDBJ databases">
        <authorList>
            <person name="Scholz U."/>
            <person name="Mascher M."/>
            <person name="Fiebig A."/>
        </authorList>
    </citation>
    <scope>NUCLEOTIDE SEQUENCE [LARGE SCALE GENOMIC DNA]</scope>
</reference>
<proteinExistence type="predicted"/>
<reference evidence="1" key="2">
    <citation type="submission" date="2025-09" db="UniProtKB">
        <authorList>
            <consortium name="EnsemblPlants"/>
        </authorList>
    </citation>
    <scope>IDENTIFICATION</scope>
</reference>
<accession>A0ACD5YXF7</accession>